<dbReference type="AlphaFoldDB" id="A0A3A5LXI6"/>
<comment type="caution">
    <text evidence="1">The sequence shown here is derived from an EMBL/GenBank/DDBJ whole genome shotgun (WGS) entry which is preliminary data.</text>
</comment>
<dbReference type="EMBL" id="QZVT01000020">
    <property type="protein sequence ID" value="RJT74398.1"/>
    <property type="molecule type" value="Genomic_DNA"/>
</dbReference>
<dbReference type="OrthoDB" id="4950963at2"/>
<organism evidence="1 2">
    <name type="scientific">Arthrobacter cheniae</name>
    <dbReference type="NCBI Taxonomy" id="1258888"/>
    <lineage>
        <taxon>Bacteria</taxon>
        <taxon>Bacillati</taxon>
        <taxon>Actinomycetota</taxon>
        <taxon>Actinomycetes</taxon>
        <taxon>Micrococcales</taxon>
        <taxon>Micrococcaceae</taxon>
        <taxon>Arthrobacter</taxon>
    </lineage>
</organism>
<accession>A0A3A5LXI6</accession>
<evidence type="ECO:0000313" key="1">
    <source>
        <dbReference type="EMBL" id="RJT74398.1"/>
    </source>
</evidence>
<keyword evidence="2" id="KW-1185">Reference proteome</keyword>
<dbReference type="RefSeq" id="WP_120150815.1">
    <property type="nucleotide sequence ID" value="NZ_QZVT01000020.1"/>
</dbReference>
<protein>
    <submittedName>
        <fullName evidence="1">Uncharacterized protein</fullName>
    </submittedName>
</protein>
<gene>
    <name evidence="1" type="ORF">D6T63_18560</name>
</gene>
<dbReference type="Proteomes" id="UP000272560">
    <property type="component" value="Unassembled WGS sequence"/>
</dbReference>
<evidence type="ECO:0000313" key="2">
    <source>
        <dbReference type="Proteomes" id="UP000272560"/>
    </source>
</evidence>
<sequence length="73" mass="8094">MSHDDSDEALRALITDVMKQGHISTHGLWVYYFSIGGDLDELEVDAYLHGLMPLPVLDEDLLAVAVAEMYADT</sequence>
<name>A0A3A5LXI6_9MICC</name>
<proteinExistence type="predicted"/>
<reference evidence="1 2" key="1">
    <citation type="submission" date="2018-09" db="EMBL/GenBank/DDBJ databases">
        <title>Novel species of Arthrobacter.</title>
        <authorList>
            <person name="Liu Q."/>
            <person name="Xin Y.-H."/>
        </authorList>
    </citation>
    <scope>NUCLEOTIDE SEQUENCE [LARGE SCALE GENOMIC DNA]</scope>
    <source>
        <strain evidence="1 2">Hz2</strain>
    </source>
</reference>